<feature type="domain" description="Ig-like" evidence="20">
    <location>
        <begin position="398"/>
        <end position="484"/>
    </location>
</feature>
<dbReference type="Gene3D" id="2.60.40.10">
    <property type="entry name" value="Immunoglobulins"/>
    <property type="match status" value="6"/>
</dbReference>
<dbReference type="PANTHER" id="PTHR11481:SF5">
    <property type="entry name" value="PLATELET ENDOTHELIAL CELL ADHESION MOLECULE"/>
    <property type="match status" value="1"/>
</dbReference>
<dbReference type="InterPro" id="IPR007110">
    <property type="entry name" value="Ig-like_dom"/>
</dbReference>
<comment type="subcellular location">
    <subcellularLocation>
        <location evidence="2">Cell junction</location>
    </subcellularLocation>
    <subcellularLocation>
        <location evidence="1">Cell membrane</location>
        <topology evidence="1">Single-pass type I membrane protein</topology>
    </subcellularLocation>
    <subcellularLocation>
        <location evidence="3">Membrane raft</location>
    </subcellularLocation>
</comment>
<comment type="caution">
    <text evidence="21">The sequence shown here is derived from an EMBL/GenBank/DDBJ whole genome shotgun (WGS) entry which is preliminary data.</text>
</comment>
<keyword evidence="12 18" id="KW-0472">Membrane</keyword>
<feature type="chain" id="PRO_5040269469" description="Platelet endothelial cell adhesion molecule" evidence="19">
    <location>
        <begin position="18"/>
        <end position="731"/>
    </location>
</feature>
<dbReference type="Pfam" id="PF17736">
    <property type="entry name" value="Ig_C17orf99"/>
    <property type="match status" value="1"/>
</dbReference>
<dbReference type="SMART" id="SM00409">
    <property type="entry name" value="IG"/>
    <property type="match status" value="5"/>
</dbReference>
<dbReference type="SUPFAM" id="SSF48726">
    <property type="entry name" value="Immunoglobulin"/>
    <property type="match status" value="5"/>
</dbReference>
<sequence length="731" mass="81567">MYCVLLLILLHCGKLKAQRNVFTINNVALHAVPSNEVQNGMPITLMCSADISKNDYFQLNYTFSFSKSDKILFNSTSEKEEAQYTISRARYSDSGQYECSLRGEGKTKSSEPVTIKVKGIMKPNLIVKKAEVMEGEKVSLRCEIPEEDPPFYFTFFKIPQSSSSVKKNKSRGPVPYNFSEFEFPIDAGDKILRFECTVAVASMMGTETSEPSNKILVTVIEPFSVPRLIIQPPQNITEGDEIYIKCTTDLASQSPIEIIIQKNKTILNSTKGRETVTYSKVATMEDNGSYTCKAELGSVSKISEVDVVVAELFSTPKLVLNKTHFDENAELHVQCHVNGPLPIKISLMKNGKVLVNQSNYSKRAQVADSGDYVCRAEVKGIVKKSNPESLRVYAPVSPPVLSQPVSQVAVLGKHFVLNCRSSYGTPPITYTLYQGHLQIQDKTMAQRNQTAKFEVQATTLRAPQEYWCKATNGHSRSQKSLTLNITVIVPVGNITLTKHPEGDVEDGGDLALFCEVGSGSFPIEFSFFRENHMMLLHKKKVDKDPRAIWHQTGLTNQDGGRYFCRADNQAKSPLQSKMVTVSIVLASWKKMLLVTVSMLLLLGGAIAVFLWWHCCKKPKAKGDFVELDRKQATISTTEKLTSAQNNEGEFYYGSDYNEDGEKNHIDSNENNTGPDLENPEVEYTEVEVSVPDPYRAPVTKKNETVYTEIRKPINDAGENRHSRIAACPDET</sequence>
<evidence type="ECO:0000256" key="18">
    <source>
        <dbReference type="SAM" id="Phobius"/>
    </source>
</evidence>
<dbReference type="CDD" id="cd00096">
    <property type="entry name" value="Ig"/>
    <property type="match status" value="1"/>
</dbReference>
<evidence type="ECO:0000256" key="17">
    <source>
        <dbReference type="SAM" id="MobiDB-lite"/>
    </source>
</evidence>
<keyword evidence="8" id="KW-0677">Repeat</keyword>
<evidence type="ECO:0000256" key="7">
    <source>
        <dbReference type="ARBA" id="ARBA00022729"/>
    </source>
</evidence>
<evidence type="ECO:0000313" key="21">
    <source>
        <dbReference type="EMBL" id="KAJ7317984.1"/>
    </source>
</evidence>
<evidence type="ECO:0000256" key="3">
    <source>
        <dbReference type="ARBA" id="ARBA00004285"/>
    </source>
</evidence>
<feature type="transmembrane region" description="Helical" evidence="18">
    <location>
        <begin position="591"/>
        <end position="612"/>
    </location>
</feature>
<dbReference type="Proteomes" id="UP001142489">
    <property type="component" value="Unassembled WGS sequence"/>
</dbReference>
<dbReference type="InterPro" id="IPR050488">
    <property type="entry name" value="Ig_Fc_receptor"/>
</dbReference>
<dbReference type="GO" id="GO:0007166">
    <property type="term" value="P:cell surface receptor signaling pathway"/>
    <property type="evidence" value="ECO:0007669"/>
    <property type="project" value="TreeGrafter"/>
</dbReference>
<dbReference type="InterPro" id="IPR036179">
    <property type="entry name" value="Ig-like_dom_sf"/>
</dbReference>
<dbReference type="InterPro" id="IPR013783">
    <property type="entry name" value="Ig-like_fold"/>
</dbReference>
<evidence type="ECO:0000256" key="16">
    <source>
        <dbReference type="ARBA" id="ARBA00049765"/>
    </source>
</evidence>
<dbReference type="GO" id="GO:0006955">
    <property type="term" value="P:immune response"/>
    <property type="evidence" value="ECO:0007669"/>
    <property type="project" value="TreeGrafter"/>
</dbReference>
<feature type="region of interest" description="Disordered" evidence="17">
    <location>
        <begin position="657"/>
        <end position="677"/>
    </location>
</feature>
<evidence type="ECO:0000313" key="22">
    <source>
        <dbReference type="Proteomes" id="UP001142489"/>
    </source>
</evidence>
<keyword evidence="15" id="KW-0393">Immunoglobulin domain</keyword>
<evidence type="ECO:0000256" key="6">
    <source>
        <dbReference type="ARBA" id="ARBA00022692"/>
    </source>
</evidence>
<dbReference type="PROSITE" id="PS50835">
    <property type="entry name" value="IG_LIKE"/>
    <property type="match status" value="5"/>
</dbReference>
<gene>
    <name evidence="21" type="ORF">JRQ81_004146</name>
</gene>
<dbReference type="GO" id="GO:0070161">
    <property type="term" value="C:anchoring junction"/>
    <property type="evidence" value="ECO:0007669"/>
    <property type="project" value="UniProtKB-SubCell"/>
</dbReference>
<dbReference type="GO" id="GO:0098742">
    <property type="term" value="P:cell-cell adhesion via plasma-membrane adhesion molecules"/>
    <property type="evidence" value="ECO:0007669"/>
    <property type="project" value="TreeGrafter"/>
</dbReference>
<dbReference type="InterPro" id="IPR003599">
    <property type="entry name" value="Ig_sub"/>
</dbReference>
<dbReference type="PIRSF" id="PIRSF000615">
    <property type="entry name" value="TyrPK_CSF1-R"/>
    <property type="match status" value="1"/>
</dbReference>
<keyword evidence="10" id="KW-0965">Cell junction</keyword>
<keyword evidence="5" id="KW-0597">Phosphoprotein</keyword>
<protein>
    <recommendedName>
        <fullName evidence="16">Platelet endothelial cell adhesion molecule</fullName>
    </recommendedName>
</protein>
<keyword evidence="9" id="KW-0130">Cell adhesion</keyword>
<dbReference type="Pfam" id="PF13895">
    <property type="entry name" value="Ig_2"/>
    <property type="match status" value="3"/>
</dbReference>
<evidence type="ECO:0000256" key="5">
    <source>
        <dbReference type="ARBA" id="ARBA00022553"/>
    </source>
</evidence>
<dbReference type="GO" id="GO:0045121">
    <property type="term" value="C:membrane raft"/>
    <property type="evidence" value="ECO:0007669"/>
    <property type="project" value="UniProtKB-SubCell"/>
</dbReference>
<keyword evidence="14" id="KW-0325">Glycoprotein</keyword>
<name>A0A9Q1AY31_9SAUR</name>
<keyword evidence="7 19" id="KW-0732">Signal</keyword>
<evidence type="ECO:0000256" key="10">
    <source>
        <dbReference type="ARBA" id="ARBA00022949"/>
    </source>
</evidence>
<dbReference type="OrthoDB" id="9950534at2759"/>
<reference evidence="21" key="1">
    <citation type="journal article" date="2023" name="DNA Res.">
        <title>Chromosome-level genome assembly of Phrynocephalus forsythii using third-generation DNA sequencing and Hi-C analysis.</title>
        <authorList>
            <person name="Qi Y."/>
            <person name="Zhao W."/>
            <person name="Zhao Y."/>
            <person name="Niu C."/>
            <person name="Cao S."/>
            <person name="Zhang Y."/>
        </authorList>
    </citation>
    <scope>NUCLEOTIDE SEQUENCE</scope>
    <source>
        <tissue evidence="21">Muscle</tissue>
    </source>
</reference>
<keyword evidence="4" id="KW-1003">Cell membrane</keyword>
<evidence type="ECO:0000256" key="12">
    <source>
        <dbReference type="ARBA" id="ARBA00023136"/>
    </source>
</evidence>
<feature type="domain" description="Ig-like" evidence="20">
    <location>
        <begin position="226"/>
        <end position="308"/>
    </location>
</feature>
<dbReference type="PANTHER" id="PTHR11481">
    <property type="entry name" value="IMMUNOGLOBULIN FC RECEPTOR"/>
    <property type="match status" value="1"/>
</dbReference>
<proteinExistence type="predicted"/>
<dbReference type="InterPro" id="IPR040878">
    <property type="entry name" value="IL-40-like_Ig"/>
</dbReference>
<dbReference type="EMBL" id="JAPFRF010000011">
    <property type="protein sequence ID" value="KAJ7317984.1"/>
    <property type="molecule type" value="Genomic_DNA"/>
</dbReference>
<evidence type="ECO:0000256" key="9">
    <source>
        <dbReference type="ARBA" id="ARBA00022889"/>
    </source>
</evidence>
<feature type="domain" description="Ig-like" evidence="20">
    <location>
        <begin position="490"/>
        <end position="580"/>
    </location>
</feature>
<keyword evidence="13" id="KW-1015">Disulfide bond</keyword>
<evidence type="ECO:0000256" key="4">
    <source>
        <dbReference type="ARBA" id="ARBA00022475"/>
    </source>
</evidence>
<dbReference type="AlphaFoldDB" id="A0A9Q1AY31"/>
<accession>A0A9Q1AY31</accession>
<evidence type="ECO:0000256" key="13">
    <source>
        <dbReference type="ARBA" id="ARBA00023157"/>
    </source>
</evidence>
<feature type="domain" description="Ig-like" evidence="20">
    <location>
        <begin position="25"/>
        <end position="114"/>
    </location>
</feature>
<evidence type="ECO:0000256" key="15">
    <source>
        <dbReference type="ARBA" id="ARBA00023319"/>
    </source>
</evidence>
<organism evidence="21 22">
    <name type="scientific">Phrynocephalus forsythii</name>
    <dbReference type="NCBI Taxonomy" id="171643"/>
    <lineage>
        <taxon>Eukaryota</taxon>
        <taxon>Metazoa</taxon>
        <taxon>Chordata</taxon>
        <taxon>Craniata</taxon>
        <taxon>Vertebrata</taxon>
        <taxon>Euteleostomi</taxon>
        <taxon>Lepidosauria</taxon>
        <taxon>Squamata</taxon>
        <taxon>Bifurcata</taxon>
        <taxon>Unidentata</taxon>
        <taxon>Episquamata</taxon>
        <taxon>Toxicofera</taxon>
        <taxon>Iguania</taxon>
        <taxon>Acrodonta</taxon>
        <taxon>Agamidae</taxon>
        <taxon>Agaminae</taxon>
        <taxon>Phrynocephalus</taxon>
    </lineage>
</organism>
<feature type="domain" description="Ig-like" evidence="20">
    <location>
        <begin position="316"/>
        <end position="391"/>
    </location>
</feature>
<dbReference type="GO" id="GO:0004888">
    <property type="term" value="F:transmembrane signaling receptor activity"/>
    <property type="evidence" value="ECO:0007669"/>
    <property type="project" value="TreeGrafter"/>
</dbReference>
<evidence type="ECO:0000256" key="14">
    <source>
        <dbReference type="ARBA" id="ARBA00023180"/>
    </source>
</evidence>
<dbReference type="GO" id="GO:0009897">
    <property type="term" value="C:external side of plasma membrane"/>
    <property type="evidence" value="ECO:0007669"/>
    <property type="project" value="TreeGrafter"/>
</dbReference>
<evidence type="ECO:0000259" key="20">
    <source>
        <dbReference type="PROSITE" id="PS50835"/>
    </source>
</evidence>
<evidence type="ECO:0000256" key="8">
    <source>
        <dbReference type="ARBA" id="ARBA00022737"/>
    </source>
</evidence>
<feature type="signal peptide" evidence="19">
    <location>
        <begin position="1"/>
        <end position="17"/>
    </location>
</feature>
<evidence type="ECO:0000256" key="2">
    <source>
        <dbReference type="ARBA" id="ARBA00004282"/>
    </source>
</evidence>
<evidence type="ECO:0000256" key="1">
    <source>
        <dbReference type="ARBA" id="ARBA00004251"/>
    </source>
</evidence>
<keyword evidence="22" id="KW-1185">Reference proteome</keyword>
<keyword evidence="11 18" id="KW-1133">Transmembrane helix</keyword>
<evidence type="ECO:0000256" key="19">
    <source>
        <dbReference type="SAM" id="SignalP"/>
    </source>
</evidence>
<feature type="region of interest" description="Disordered" evidence="17">
    <location>
        <begin position="711"/>
        <end position="731"/>
    </location>
</feature>
<keyword evidence="6 18" id="KW-0812">Transmembrane</keyword>
<evidence type="ECO:0000256" key="11">
    <source>
        <dbReference type="ARBA" id="ARBA00022989"/>
    </source>
</evidence>
<feature type="compositionally biased region" description="Basic and acidic residues" evidence="17">
    <location>
        <begin position="711"/>
        <end position="721"/>
    </location>
</feature>